<dbReference type="InterPro" id="IPR016163">
    <property type="entry name" value="Ald_DH_C"/>
</dbReference>
<keyword evidence="2 4" id="KW-0560">Oxidoreductase</keyword>
<evidence type="ECO:0000256" key="1">
    <source>
        <dbReference type="ARBA" id="ARBA00009986"/>
    </source>
</evidence>
<name>A0A6B3SP29_9BURK</name>
<dbReference type="PANTHER" id="PTHR42804">
    <property type="entry name" value="ALDEHYDE DEHYDROGENASE"/>
    <property type="match status" value="1"/>
</dbReference>
<dbReference type="SUPFAM" id="SSF53720">
    <property type="entry name" value="ALDH-like"/>
    <property type="match status" value="1"/>
</dbReference>
<dbReference type="InterPro" id="IPR029510">
    <property type="entry name" value="Ald_DH_CS_GLU"/>
</dbReference>
<dbReference type="FunFam" id="3.40.309.10:FF:000012">
    <property type="entry name" value="Betaine aldehyde dehydrogenase"/>
    <property type="match status" value="1"/>
</dbReference>
<feature type="domain" description="Aldehyde dehydrogenase" evidence="5">
    <location>
        <begin position="13"/>
        <end position="469"/>
    </location>
</feature>
<keyword evidence="7" id="KW-1185">Reference proteome</keyword>
<dbReference type="FunFam" id="3.40.605.10:FF:000007">
    <property type="entry name" value="NAD/NADP-dependent betaine aldehyde dehydrogenase"/>
    <property type="match status" value="1"/>
</dbReference>
<gene>
    <name evidence="6" type="ORF">G3574_14310</name>
</gene>
<proteinExistence type="inferred from homology"/>
<dbReference type="Pfam" id="PF00171">
    <property type="entry name" value="Aldedh"/>
    <property type="match status" value="1"/>
</dbReference>
<accession>A0A6B3SP29</accession>
<evidence type="ECO:0000259" key="5">
    <source>
        <dbReference type="Pfam" id="PF00171"/>
    </source>
</evidence>
<feature type="active site" evidence="3">
    <location>
        <position position="245"/>
    </location>
</feature>
<dbReference type="InterPro" id="IPR016161">
    <property type="entry name" value="Ald_DH/histidinol_DH"/>
</dbReference>
<organism evidence="6 7">
    <name type="scientific">Noviherbaspirillum galbum</name>
    <dbReference type="NCBI Taxonomy" id="2709383"/>
    <lineage>
        <taxon>Bacteria</taxon>
        <taxon>Pseudomonadati</taxon>
        <taxon>Pseudomonadota</taxon>
        <taxon>Betaproteobacteria</taxon>
        <taxon>Burkholderiales</taxon>
        <taxon>Oxalobacteraceae</taxon>
        <taxon>Noviherbaspirillum</taxon>
    </lineage>
</organism>
<evidence type="ECO:0000256" key="3">
    <source>
        <dbReference type="PROSITE-ProRule" id="PRU10007"/>
    </source>
</evidence>
<evidence type="ECO:0000313" key="7">
    <source>
        <dbReference type="Proteomes" id="UP000482155"/>
    </source>
</evidence>
<dbReference type="GO" id="GO:0016620">
    <property type="term" value="F:oxidoreductase activity, acting on the aldehyde or oxo group of donors, NAD or NADP as acceptor"/>
    <property type="evidence" value="ECO:0007669"/>
    <property type="project" value="InterPro"/>
</dbReference>
<comment type="caution">
    <text evidence="6">The sequence shown here is derived from an EMBL/GenBank/DDBJ whole genome shotgun (WGS) entry which is preliminary data.</text>
</comment>
<dbReference type="Gene3D" id="3.40.605.10">
    <property type="entry name" value="Aldehyde Dehydrogenase, Chain A, domain 1"/>
    <property type="match status" value="1"/>
</dbReference>
<reference evidence="6 7" key="1">
    <citation type="submission" date="2020-02" db="EMBL/GenBank/DDBJ databases">
        <authorList>
            <person name="Kim M.K."/>
        </authorList>
    </citation>
    <scope>NUCLEOTIDE SEQUENCE [LARGE SCALE GENOMIC DNA]</scope>
    <source>
        <strain evidence="6 7">17J57-3</strain>
    </source>
</reference>
<dbReference type="Proteomes" id="UP000482155">
    <property type="component" value="Unassembled WGS sequence"/>
</dbReference>
<comment type="similarity">
    <text evidence="1 4">Belongs to the aldehyde dehydrogenase family.</text>
</comment>
<protein>
    <submittedName>
        <fullName evidence="6">Aldehyde dehydrogenase family protein</fullName>
    </submittedName>
</protein>
<evidence type="ECO:0000256" key="4">
    <source>
        <dbReference type="RuleBase" id="RU003345"/>
    </source>
</evidence>
<dbReference type="PANTHER" id="PTHR42804:SF1">
    <property type="entry name" value="ALDEHYDE DEHYDROGENASE-RELATED"/>
    <property type="match status" value="1"/>
</dbReference>
<dbReference type="Gene3D" id="3.40.309.10">
    <property type="entry name" value="Aldehyde Dehydrogenase, Chain A, domain 2"/>
    <property type="match status" value="1"/>
</dbReference>
<dbReference type="InterPro" id="IPR016162">
    <property type="entry name" value="Ald_DH_N"/>
</dbReference>
<dbReference type="FunFam" id="3.40.605.10:FF:000026">
    <property type="entry name" value="Aldehyde dehydrogenase, putative"/>
    <property type="match status" value="1"/>
</dbReference>
<evidence type="ECO:0000256" key="2">
    <source>
        <dbReference type="ARBA" id="ARBA00023002"/>
    </source>
</evidence>
<dbReference type="PROSITE" id="PS00687">
    <property type="entry name" value="ALDEHYDE_DEHYDR_GLU"/>
    <property type="match status" value="1"/>
</dbReference>
<dbReference type="EMBL" id="JAAIVB010000046">
    <property type="protein sequence ID" value="NEX62258.1"/>
    <property type="molecule type" value="Genomic_DNA"/>
</dbReference>
<dbReference type="CDD" id="cd07138">
    <property type="entry name" value="ALDH_CddD_SSP0762"/>
    <property type="match status" value="1"/>
</dbReference>
<dbReference type="RefSeq" id="WP_163964317.1">
    <property type="nucleotide sequence ID" value="NZ_JAAIVB010000046.1"/>
</dbReference>
<dbReference type="AlphaFoldDB" id="A0A6B3SP29"/>
<sequence>MQNRDKLYINGQWVTPSGKGKIDVINASTEEVMAAIPDGDENDAAAAVAAARNAFDRWSATAPADRAGFLKKIQEGLKARSDELARIIAGEVGMPLKLSAMIQVGSPITNFGIYAKLATAFQWQEKTGNSVVVREPVGVVACITPWNYPLHQIAAKVAAALAAGCTVVLKPSEVAPLNAFVLAEVIDAAGLPAGVFNLVTGTGPVIGEALVRHPDVDMVSFTGSTRAGKRISEVAAATVKRVALELGGKSASVILEDADLAAAVKGTVNACFLNSGQTCSAHTRMLVPESRYEEAAKVAVEVAKGFTVGDPFGGSAKLGPLISEAQRERVRGYIRKGIEEGAELLAGGPDAPQGLERGYYVQPTIFGKVKPDSTIAQEEIFGPVLSIITYRDEDEAVSIANGTLYGLAGGVWASSDERAMQVARRLRTGQVDINGGAFNLGAPFGGYKQSGHGREMGAYGLEEFLEYKSLQFRPDAPALAAGAPY</sequence>
<dbReference type="InterPro" id="IPR015590">
    <property type="entry name" value="Aldehyde_DH_dom"/>
</dbReference>
<evidence type="ECO:0000313" key="6">
    <source>
        <dbReference type="EMBL" id="NEX62258.1"/>
    </source>
</evidence>